<dbReference type="InterPro" id="IPR038666">
    <property type="entry name" value="SSP1_head-tail_sf"/>
</dbReference>
<dbReference type="Pfam" id="PF05521">
    <property type="entry name" value="Phage_HCP"/>
    <property type="match status" value="1"/>
</dbReference>
<comment type="caution">
    <text evidence="1">The sequence shown here is derived from an EMBL/GenBank/DDBJ whole genome shotgun (WGS) entry which is preliminary data.</text>
</comment>
<evidence type="ECO:0000313" key="1">
    <source>
        <dbReference type="EMBL" id="MDH0126675.1"/>
    </source>
</evidence>
<dbReference type="InterPro" id="IPR008767">
    <property type="entry name" value="Phage_SPP1_head-tail_adaptor"/>
</dbReference>
<proteinExistence type="predicted"/>
<dbReference type="EMBL" id="JAODYY010000015">
    <property type="protein sequence ID" value="MDH0126675.1"/>
    <property type="molecule type" value="Genomic_DNA"/>
</dbReference>
<organism evidence="1 2">
    <name type="scientific">Brucella intermedia GD04153</name>
    <dbReference type="NCBI Taxonomy" id="2975438"/>
    <lineage>
        <taxon>Bacteria</taxon>
        <taxon>Pseudomonadati</taxon>
        <taxon>Pseudomonadota</taxon>
        <taxon>Alphaproteobacteria</taxon>
        <taxon>Hyphomicrobiales</taxon>
        <taxon>Brucellaceae</taxon>
        <taxon>Brucella/Ochrobactrum group</taxon>
        <taxon>Brucella</taxon>
    </lineage>
</organism>
<dbReference type="Proteomes" id="UP001158087">
    <property type="component" value="Unassembled WGS sequence"/>
</dbReference>
<protein>
    <submittedName>
        <fullName evidence="1">Head-tail adaptor protein</fullName>
    </submittedName>
</protein>
<sequence length="116" mass="13240">MADNRSAGTLYYKVECQSREKIDDGMGNEISGPWETRFTTRAAFRHLRGGETVMASRLQNKHPMIITVRRSSNTMQITTDWILVDSRNGKVYEIRDITPELDRQYLSLLVESGVAS</sequence>
<evidence type="ECO:0000313" key="2">
    <source>
        <dbReference type="Proteomes" id="UP001158087"/>
    </source>
</evidence>
<accession>A0AA42H1L7</accession>
<gene>
    <name evidence="1" type="ORF">N7376_22115</name>
</gene>
<dbReference type="AlphaFoldDB" id="A0AA42H1L7"/>
<reference evidence="1" key="1">
    <citation type="submission" date="2022-09" db="EMBL/GenBank/DDBJ databases">
        <title>Intensive care unit water sources are persistently colonized with multi-drug resistant bacteria and are the site of extensive horizontal gene transfer of antibiotic resistance genes.</title>
        <authorList>
            <person name="Diorio-Toth L."/>
        </authorList>
    </citation>
    <scope>NUCLEOTIDE SEQUENCE</scope>
    <source>
        <strain evidence="1">GD04153</strain>
    </source>
</reference>
<name>A0AA42H1L7_9HYPH</name>
<dbReference type="Gene3D" id="2.40.10.270">
    <property type="entry name" value="Bacteriophage SPP1 head-tail adaptor protein"/>
    <property type="match status" value="1"/>
</dbReference>